<dbReference type="Pfam" id="PF14225">
    <property type="entry name" value="MOR2-PAG1_C"/>
    <property type="match status" value="1"/>
</dbReference>
<feature type="compositionally biased region" description="Polar residues" evidence="1">
    <location>
        <begin position="414"/>
        <end position="425"/>
    </location>
</feature>
<keyword evidence="6" id="KW-1185">Reference proteome</keyword>
<protein>
    <submittedName>
        <fullName evidence="5">Cell morphogenesis protein</fullName>
    </submittedName>
</protein>
<feature type="region of interest" description="Disordered" evidence="1">
    <location>
        <begin position="276"/>
        <end position="431"/>
    </location>
</feature>
<proteinExistence type="predicted"/>
<reference evidence="5 6" key="1">
    <citation type="journal article" date="2016" name="Genome Biol. Evol.">
        <title>Divergent and convergent evolution of fungal pathogenicity.</title>
        <authorList>
            <person name="Shang Y."/>
            <person name="Xiao G."/>
            <person name="Zheng P."/>
            <person name="Cen K."/>
            <person name="Zhan S."/>
            <person name="Wang C."/>
        </authorList>
    </citation>
    <scope>NUCLEOTIDE SEQUENCE [LARGE SCALE GENOMIC DNA]</scope>
    <source>
        <strain evidence="5 6">ARSEF 7405</strain>
    </source>
</reference>
<dbReference type="InterPro" id="IPR025614">
    <property type="entry name" value="Cell_morpho_N"/>
</dbReference>
<dbReference type="VEuPathDB" id="FungiDB:AAP_05435"/>
<feature type="compositionally biased region" description="Polar residues" evidence="1">
    <location>
        <begin position="296"/>
        <end position="309"/>
    </location>
</feature>
<feature type="compositionally biased region" description="Basic residues" evidence="1">
    <location>
        <begin position="13"/>
        <end position="23"/>
    </location>
</feature>
<evidence type="ECO:0000259" key="3">
    <source>
        <dbReference type="Pfam" id="PF14225"/>
    </source>
</evidence>
<dbReference type="Pfam" id="PF14222">
    <property type="entry name" value="MOR2-PAG1_N"/>
    <property type="match status" value="1"/>
</dbReference>
<evidence type="ECO:0000313" key="5">
    <source>
        <dbReference type="EMBL" id="KZZ87731.1"/>
    </source>
</evidence>
<feature type="region of interest" description="Disordered" evidence="1">
    <location>
        <begin position="2726"/>
        <end position="2758"/>
    </location>
</feature>
<feature type="compositionally biased region" description="Polar residues" evidence="1">
    <location>
        <begin position="175"/>
        <end position="186"/>
    </location>
</feature>
<dbReference type="Proteomes" id="UP000242877">
    <property type="component" value="Unassembled WGS sequence"/>
</dbReference>
<evidence type="ECO:0000259" key="4">
    <source>
        <dbReference type="Pfam" id="PF14228"/>
    </source>
</evidence>
<evidence type="ECO:0000256" key="1">
    <source>
        <dbReference type="SAM" id="MobiDB-lite"/>
    </source>
</evidence>
<feature type="compositionally biased region" description="Polar residues" evidence="1">
    <location>
        <begin position="353"/>
        <end position="367"/>
    </location>
</feature>
<feature type="compositionally biased region" description="Low complexity" evidence="1">
    <location>
        <begin position="223"/>
        <end position="234"/>
    </location>
</feature>
<feature type="domain" description="Cell morphogenesis central region" evidence="4">
    <location>
        <begin position="2012"/>
        <end position="2188"/>
    </location>
</feature>
<sequence length="2889" mass="319066">MRSPSPILDLSAKQHHHRPRHRTGVQVAAATAATSITASADIPATTSTSRPASPYQRSQPNLIPNPSSPIPSFTADSTPMFMPGPAPVGSSSLSPKLQSQQQQSNVPHSPAVTTPTGGTGGALGTNGTGGIPALVNTNPTGERVSPSSNNASRSRDPHPSTRSRAESNAAIMRSRAQSNAASTPYSNRALEPVPTLVGAGAASGASASPGATLNPGPLLTNLSPRAGASASPSPVTMDSPFILEHKSPNLSSYGHHRQTSIVHGSVHSRAASYSMAMLGKSSPPPPLPANPILGASSPQGIISATSPNNAGAGPSANFGAQPSANPDNEPASLPGPPSLGHVQQHHRYMAGSEQLSSHNWSTNISTGAGTGLQGGNQPIPASLSISNPSINTNVPPLAPEKAAESLSAAPSSSRENITTGNITPISHTTMHSSSRSRQFYGQGHLNQQRSVHLNQPTNPYHQHSRQNSQEAKTVGEYALHHLFNLFVGQANEKTDECLRVMNRYNKPVETVCGPGADPVFDQLIVALGHIAKNKPKPLIDTIMIWRKAKGETALAAKHAYAQQQKDRPASNQHSIGATQHSFQKPGSQPITSHSAGRGIELPGSHPDIPDIHTMQVDQELPAIVTRSDVSIAERRATISVYLVCRVLIEIFNQSTLANITPELADRLEDIIFGQLKAVDAEQIASSPLRMANWRIYGKLLGIMCDHNFGSVTNRFVTDLSHHHRDSERAEILIFGMRNIPIKTQPISAFHKTCDFLSALGRISINCHGQRLKNAYCQILELFLQPIAADLTCDINNPKWREVHDLLFSRIGHTMNKPRNWPLSFPLYSLLLCTAPKDVFAAHFTPVISSLAAKLKDKPTREAAIKGLCRLVWAYLYRYSDPKGPSKRIDEIVKIAFPSGKKTYLSTEAAVADPLTQLVRIIGHKYPEVCFRSVIFPMVDADTILAAGKDFKIENMEPEKMAIAIRSFLAVMGDLDEEENKVPPFPQDDSRPEPFVAFQFPSGNGRQGSRGHSAKDEAAFRPFNVAKLPTSLQQYYIRFCEILGKITILCDNTFGGQAALDERFGSNAPKTPITDAFGFGRRDDHGGDRDQKQAFYDLLHVAVQALPRCLSDHIPFKSLINLLCTGTAHVNSNIALSSAKSLKAIASQSHAQQVTIGFARFIFNFDARYATMFDDNLLGPGHIESTLQLYVELIRVWIEEFKQKTKDSVEEAEKNATGARGAQLDLSSVFAHVDEIEGHGLFFLCSQSCKVRTYALSLLELVTEFDNAVGKIHTRIIHLLQSDCEEILDVRRDVLTVAERSRLQKPKSGNTTESILMQLCSSEVSYDSSLWEKVFPNVIKVSFERCPFAVTLGREFVCARLVHIHKNVAAIADNAQSAQALNAATLVSTLPHDVLPAALVEQWKLYLIMACTTLTHVGAQSQSQLANAQHARKNSKGERGSLDKITSARSLFAFVIPLLSAGPDAIRDAIIMALSSINKTMYRTLLESLQYAVTMCNEEAKVRIGGHHRTPSMPRRNPQTDLLRTEVTHVYKVTAHFLQDPEVHSDEWIINNIVTYSRDVRIFLNDAEVQGDLEFQKLRIHYCGLVEELFEGINKTDNPARWLSFESRKSAFALMEEWCGFSPNQSQIAQREGRMRKIALTRPRGLWEARSITAIEIEKRSLRIAALSAMASLCGGPVRVITASSAILQYDIKRLLSWIDSIFNSNSDQLHEIGRRALRNLIMYNIDIPLLMEQCIDMCYISASTKVLENYFEVIVQVLTEYEIYPLAHYRIMGAVLLMLGSPDRNIRMKSATLLRTLDERQSKNSRLEDFDISISDKTKTVYKLAQSRISARLAQQHSDLCLIMFSEFSLHFRNVQPDTQRNMVDAILPWVQSIELQVDPDGKPTPTSYMLLANLFEITIKYSASISNEVQALWQGLATGPYAGNVQLVLNFVICLCLEHKEQSFVDYAKQIVVYLARTPSGSKVIEFFILQITPKTMLYERPRDSIITHAPEVKDMPYVADMSSVLPAGNKQSGLSLGQVSLIFLVDLMVAPITIEFDSVIKLIHLSLILWDHYSGTVLEEAREMLVHIIHELVASQIQDSPHDLRVAMEAFVESIRQGDGAVVWKYEDNCFDGEQDIYRVPPSMLHVTKQVVDFFSVVHGDMNEAWAREALSWATSCSVRHLACRSFQVFRCISTSVDPRMLADMLARLSNTIAEQKTDFLTFSIEILTTLKIIIGSLQQSELLRYPQLFWAACACLETIHEREYMEAIGMLERYIENVDLTDKSVLDRLLDAKPPKWEGKFGGIQSLCYLGLKSCVSFERVIRLIHKLSALPNHALIGDSNRLLFAILANLPGFLYQIDLPEKQAEVYEHATRLAQVSEAQGCPELATCLSRYANEDFSSSQDFLHPVMKAIRRYFFATEEVHSFIFLMGLLTNATSWFRMKIMDILSIVLTNVDMSRPDIACYGFDALGPLFRLLRTDLCSRALEVMDHIMAVSSNPLDKHFLRMSMTSSSASRAARREFDTINSLYGIPEPTGWSVPCPTMQSSLTRQNVFAVFCTCSDDVEEGATLQPAAQEPDVELHAEEFNERYYPIVRDDVRDSSEPQPQPDMKELLQRLDSLDDLFDDVSSDVNPEALTDAAIRALSNFKDANANLYDQQTAPLLRKSLGRKPSVSTFHNGLNDYNNHRPSASRAGFSLHAANNSAISSDEASQPQLQRQRTSFHQRSITVPAANNNHYHGTIIAPDGTVMDASSSDTQLTSRTANTHHRQQPSQTQQLTTAFEFVSDSDGDDAILYDSDDQRLRDSSSSPRSPLNYVSTNAGSLPPFAPQPADGPFSFESTMRSSARRLTGTSTKERPVVISRGSPQPPQQPQRANTGLGEPPRVPKVPKEYLDGGNGVKSVPASPQR</sequence>
<feature type="compositionally biased region" description="Polar residues" evidence="1">
    <location>
        <begin position="383"/>
        <end position="394"/>
    </location>
</feature>
<dbReference type="InterPro" id="IPR039867">
    <property type="entry name" value="Furry/Tao3/Mor2"/>
</dbReference>
<comment type="caution">
    <text evidence="5">The sequence shown here is derived from an EMBL/GenBank/DDBJ whole genome shotgun (WGS) entry which is preliminary data.</text>
</comment>
<dbReference type="GO" id="GO:0030427">
    <property type="term" value="C:site of polarized growth"/>
    <property type="evidence" value="ECO:0007669"/>
    <property type="project" value="TreeGrafter"/>
</dbReference>
<gene>
    <name evidence="5" type="ORF">AAP_05435</name>
</gene>
<dbReference type="OrthoDB" id="6287725at2759"/>
<feature type="compositionally biased region" description="Low complexity" evidence="1">
    <location>
        <begin position="199"/>
        <end position="211"/>
    </location>
</feature>
<feature type="region of interest" description="Disordered" evidence="1">
    <location>
        <begin position="1"/>
        <end position="187"/>
    </location>
</feature>
<feature type="domain" description="Cell morphogenesis protein C-terminal" evidence="3">
    <location>
        <begin position="2229"/>
        <end position="2479"/>
    </location>
</feature>
<dbReference type="PANTHER" id="PTHR12295:SF30">
    <property type="entry name" value="PROTEIN FURRY"/>
    <property type="match status" value="1"/>
</dbReference>
<feature type="compositionally biased region" description="Polar residues" evidence="1">
    <location>
        <begin position="2732"/>
        <end position="2745"/>
    </location>
</feature>
<feature type="compositionally biased region" description="Low complexity" evidence="1">
    <location>
        <begin position="28"/>
        <end position="49"/>
    </location>
</feature>
<dbReference type="EMBL" id="AZGZ01000031">
    <property type="protein sequence ID" value="KZZ87731.1"/>
    <property type="molecule type" value="Genomic_DNA"/>
</dbReference>
<evidence type="ECO:0000313" key="6">
    <source>
        <dbReference type="Proteomes" id="UP000242877"/>
    </source>
</evidence>
<feature type="compositionally biased region" description="Gly residues" evidence="1">
    <location>
        <begin position="117"/>
        <end position="130"/>
    </location>
</feature>
<dbReference type="InterPro" id="IPR016024">
    <property type="entry name" value="ARM-type_fold"/>
</dbReference>
<feature type="region of interest" description="Disordered" evidence="1">
    <location>
        <begin position="2684"/>
        <end position="2704"/>
    </location>
</feature>
<feature type="region of interest" description="Disordered" evidence="1">
    <location>
        <begin position="199"/>
        <end position="238"/>
    </location>
</feature>
<dbReference type="InterPro" id="IPR025481">
    <property type="entry name" value="Cell_Morphogen_C"/>
</dbReference>
<feature type="domain" description="Cell morphogenesis central region" evidence="4">
    <location>
        <begin position="1712"/>
        <end position="1977"/>
    </location>
</feature>
<feature type="region of interest" description="Disordered" evidence="1">
    <location>
        <begin position="558"/>
        <end position="608"/>
    </location>
</feature>
<feature type="region of interest" description="Disordered" evidence="1">
    <location>
        <begin position="2772"/>
        <end position="2889"/>
    </location>
</feature>
<feature type="compositionally biased region" description="Low complexity" evidence="1">
    <location>
        <begin position="90"/>
        <end position="104"/>
    </location>
</feature>
<organism evidence="5 6">
    <name type="scientific">Ascosphaera apis ARSEF 7405</name>
    <dbReference type="NCBI Taxonomy" id="392613"/>
    <lineage>
        <taxon>Eukaryota</taxon>
        <taxon>Fungi</taxon>
        <taxon>Dikarya</taxon>
        <taxon>Ascomycota</taxon>
        <taxon>Pezizomycotina</taxon>
        <taxon>Eurotiomycetes</taxon>
        <taxon>Eurotiomycetidae</taxon>
        <taxon>Onygenales</taxon>
        <taxon>Ascosphaeraceae</taxon>
        <taxon>Ascosphaera</taxon>
    </lineage>
</organism>
<name>A0A167VM74_9EURO</name>
<dbReference type="GO" id="GO:0005938">
    <property type="term" value="C:cell cortex"/>
    <property type="evidence" value="ECO:0007669"/>
    <property type="project" value="TreeGrafter"/>
</dbReference>
<dbReference type="SUPFAM" id="SSF48371">
    <property type="entry name" value="ARM repeat"/>
    <property type="match status" value="1"/>
</dbReference>
<accession>A0A167VM74</accession>
<feature type="domain" description="Cell morphogenesis protein N-terminal" evidence="2">
    <location>
        <begin position="633"/>
        <end position="1197"/>
    </location>
</feature>
<dbReference type="GO" id="GO:0000902">
    <property type="term" value="P:cell morphogenesis"/>
    <property type="evidence" value="ECO:0007669"/>
    <property type="project" value="InterPro"/>
</dbReference>
<feature type="compositionally biased region" description="Polar residues" evidence="1">
    <location>
        <begin position="135"/>
        <end position="152"/>
    </location>
</feature>
<dbReference type="PANTHER" id="PTHR12295">
    <property type="entry name" value="FURRY-RELATED"/>
    <property type="match status" value="1"/>
</dbReference>
<dbReference type="Pfam" id="PF14228">
    <property type="entry name" value="MOR2-PAG1_mid"/>
    <property type="match status" value="2"/>
</dbReference>
<feature type="compositionally biased region" description="Low complexity" evidence="1">
    <location>
        <begin position="404"/>
        <end position="413"/>
    </location>
</feature>
<feature type="compositionally biased region" description="Polar residues" evidence="1">
    <location>
        <begin position="569"/>
        <end position="594"/>
    </location>
</feature>
<feature type="compositionally biased region" description="Basic and acidic residues" evidence="1">
    <location>
        <begin position="153"/>
        <end position="165"/>
    </location>
</feature>
<dbReference type="InterPro" id="IPR029473">
    <property type="entry name" value="MOR2-PAG1_mid"/>
</dbReference>
<evidence type="ECO:0000259" key="2">
    <source>
        <dbReference type="Pfam" id="PF14222"/>
    </source>
</evidence>